<dbReference type="EMBL" id="KV146780">
    <property type="protein sequence ID" value="KZT76167.1"/>
    <property type="molecule type" value="Genomic_DNA"/>
</dbReference>
<sequence length="136" mass="14566">MPGRAPVALVARLGRMMSRLSSCAGRTSGTMVVTALHVIGRRLAPLLHRLVERWSREKGDDGWLFAHRLRDVLSGCPFACDDGRRLVASRPRDCAHGGARWALVVRAAAASFCGGGAAGRPPLQRSSGDVVTADFF</sequence>
<proteinExistence type="predicted"/>
<organism evidence="1 2">
    <name type="scientific">Dorcoceras hygrometricum</name>
    <dbReference type="NCBI Taxonomy" id="472368"/>
    <lineage>
        <taxon>Eukaryota</taxon>
        <taxon>Viridiplantae</taxon>
        <taxon>Streptophyta</taxon>
        <taxon>Embryophyta</taxon>
        <taxon>Tracheophyta</taxon>
        <taxon>Spermatophyta</taxon>
        <taxon>Magnoliopsida</taxon>
        <taxon>eudicotyledons</taxon>
        <taxon>Gunneridae</taxon>
        <taxon>Pentapetalae</taxon>
        <taxon>asterids</taxon>
        <taxon>lamiids</taxon>
        <taxon>Lamiales</taxon>
        <taxon>Gesneriaceae</taxon>
        <taxon>Didymocarpoideae</taxon>
        <taxon>Trichosporeae</taxon>
        <taxon>Loxocarpinae</taxon>
        <taxon>Dorcoceras</taxon>
    </lineage>
</organism>
<evidence type="ECO:0000313" key="1">
    <source>
        <dbReference type="EMBL" id="KZT76167.1"/>
    </source>
</evidence>
<accession>A0A2Z6ZSI7</accession>
<keyword evidence="2" id="KW-1185">Reference proteome</keyword>
<protein>
    <submittedName>
        <fullName evidence="1">Uncharacterized protein</fullName>
    </submittedName>
</protein>
<dbReference type="AlphaFoldDB" id="A0A2Z6ZSI7"/>
<evidence type="ECO:0000313" key="2">
    <source>
        <dbReference type="Proteomes" id="UP000250235"/>
    </source>
</evidence>
<reference evidence="1 2" key="1">
    <citation type="journal article" date="2015" name="Proc. Natl. Acad. Sci. U.S.A.">
        <title>The resurrection genome of Boea hygrometrica: A blueprint for survival of dehydration.</title>
        <authorList>
            <person name="Xiao L."/>
            <person name="Yang G."/>
            <person name="Zhang L."/>
            <person name="Yang X."/>
            <person name="Zhao S."/>
            <person name="Ji Z."/>
            <person name="Zhou Q."/>
            <person name="Hu M."/>
            <person name="Wang Y."/>
            <person name="Chen M."/>
            <person name="Xu Y."/>
            <person name="Jin H."/>
            <person name="Xiao X."/>
            <person name="Hu G."/>
            <person name="Bao F."/>
            <person name="Hu Y."/>
            <person name="Wan P."/>
            <person name="Li L."/>
            <person name="Deng X."/>
            <person name="Kuang T."/>
            <person name="Xiang C."/>
            <person name="Zhu J.K."/>
            <person name="Oliver M.J."/>
            <person name="He Y."/>
        </authorList>
    </citation>
    <scope>NUCLEOTIDE SEQUENCE [LARGE SCALE GENOMIC DNA]</scope>
    <source>
        <strain evidence="2">cv. XS01</strain>
    </source>
</reference>
<name>A0A2Z6ZSI7_9LAMI</name>
<gene>
    <name evidence="1" type="ORF">F511_46808</name>
</gene>
<dbReference type="Proteomes" id="UP000250235">
    <property type="component" value="Unassembled WGS sequence"/>
</dbReference>